<dbReference type="EMBL" id="JBJKFK010000803">
    <property type="protein sequence ID" value="KAL3315197.1"/>
    <property type="molecule type" value="Genomic_DNA"/>
</dbReference>
<reference evidence="1 2" key="1">
    <citation type="submission" date="2024-11" db="EMBL/GenBank/DDBJ databases">
        <title>Adaptive evolution of stress response genes in parasites aligns with host niche diversity.</title>
        <authorList>
            <person name="Hahn C."/>
            <person name="Resl P."/>
        </authorList>
    </citation>
    <scope>NUCLEOTIDE SEQUENCE [LARGE SCALE GENOMIC DNA]</scope>
    <source>
        <strain evidence="1">EGGRZ-B1_66</strain>
        <tissue evidence="1">Body</tissue>
    </source>
</reference>
<name>A0ABD2Q6K4_9PLAT</name>
<protein>
    <submittedName>
        <fullName evidence="1">Uncharacterized protein</fullName>
    </submittedName>
</protein>
<dbReference type="AlphaFoldDB" id="A0ABD2Q6K4"/>
<keyword evidence="2" id="KW-1185">Reference proteome</keyword>
<evidence type="ECO:0000313" key="1">
    <source>
        <dbReference type="EMBL" id="KAL3315197.1"/>
    </source>
</evidence>
<evidence type="ECO:0000313" key="2">
    <source>
        <dbReference type="Proteomes" id="UP001626550"/>
    </source>
</evidence>
<comment type="caution">
    <text evidence="1">The sequence shown here is derived from an EMBL/GenBank/DDBJ whole genome shotgun (WGS) entry which is preliminary data.</text>
</comment>
<proteinExistence type="predicted"/>
<organism evidence="1 2">
    <name type="scientific">Cichlidogyrus casuarinus</name>
    <dbReference type="NCBI Taxonomy" id="1844966"/>
    <lineage>
        <taxon>Eukaryota</taxon>
        <taxon>Metazoa</taxon>
        <taxon>Spiralia</taxon>
        <taxon>Lophotrochozoa</taxon>
        <taxon>Platyhelminthes</taxon>
        <taxon>Monogenea</taxon>
        <taxon>Monopisthocotylea</taxon>
        <taxon>Dactylogyridea</taxon>
        <taxon>Ancyrocephalidae</taxon>
        <taxon>Cichlidogyrus</taxon>
    </lineage>
</organism>
<sequence length="73" mass="8363">MWFFKVRRHSLWHGDSPLHSTLSQFERTRDVGMLCLDDSLSLRNHVDISITTALQGIRTFVSSFTSPKARVTA</sequence>
<dbReference type="Proteomes" id="UP001626550">
    <property type="component" value="Unassembled WGS sequence"/>
</dbReference>
<gene>
    <name evidence="1" type="ORF">Ciccas_006174</name>
</gene>
<accession>A0ABD2Q6K4</accession>